<dbReference type="GO" id="GO:0005840">
    <property type="term" value="C:ribosome"/>
    <property type="evidence" value="ECO:0007669"/>
    <property type="project" value="UniProtKB-KW"/>
</dbReference>
<keyword evidence="4" id="KW-0805">Transcription regulation</keyword>
<dbReference type="STRING" id="13370.A0A448YQ42"/>
<keyword evidence="5" id="KW-0496">Mitochondrion</keyword>
<keyword evidence="11" id="KW-1185">Reference proteome</keyword>
<evidence type="ECO:0000256" key="3">
    <source>
        <dbReference type="ARBA" id="ARBA00022980"/>
    </source>
</evidence>
<dbReference type="AlphaFoldDB" id="A0A448YQ42"/>
<evidence type="ECO:0000313" key="10">
    <source>
        <dbReference type="EMBL" id="VEU22958.1"/>
    </source>
</evidence>
<gene>
    <name evidence="10" type="ORF">BRENAR_LOCUS3689</name>
</gene>
<evidence type="ECO:0000256" key="2">
    <source>
        <dbReference type="ARBA" id="ARBA00010741"/>
    </source>
</evidence>
<dbReference type="GO" id="GO:0000150">
    <property type="term" value="F:DNA strand exchange activity"/>
    <property type="evidence" value="ECO:0007669"/>
    <property type="project" value="InterPro"/>
</dbReference>
<dbReference type="InterPro" id="IPR024629">
    <property type="entry name" value="Ribosomal_mL67"/>
</dbReference>
<proteinExistence type="inferred from homology"/>
<keyword evidence="7" id="KW-0687">Ribonucleoprotein</keyword>
<comment type="similarity">
    <text evidence="2">Belongs to the mitochondrion-specific ribosomal protein mL67 family.</text>
</comment>
<sequence length="190" mass="23147">MSTKFRNAHWLKTNGFAPQVYLFRNIESGQVIYSQIPHVNNYQIKQQFFRPNWENKKPSKRRDLWRPMAVAEFEDYQRAIQAYHGLVELRYMREVSKRKEAEALRRRNEYQQIWYSGQYRPTWSQEAASDLSAVVDEFQLKTKIYWDTLWRKGDDKRWNEELVEHVEMDQVSPRDKLVVLDEIREEGLRE</sequence>
<organism evidence="10 11">
    <name type="scientific">Brettanomyces naardenensis</name>
    <name type="common">Yeast</name>
    <dbReference type="NCBI Taxonomy" id="13370"/>
    <lineage>
        <taxon>Eukaryota</taxon>
        <taxon>Fungi</taxon>
        <taxon>Dikarya</taxon>
        <taxon>Ascomycota</taxon>
        <taxon>Saccharomycotina</taxon>
        <taxon>Pichiomycetes</taxon>
        <taxon>Pichiales</taxon>
        <taxon>Pichiaceae</taxon>
        <taxon>Brettanomyces</taxon>
    </lineage>
</organism>
<evidence type="ECO:0000256" key="7">
    <source>
        <dbReference type="ARBA" id="ARBA00023274"/>
    </source>
</evidence>
<accession>A0A448YQ42</accession>
<dbReference type="OrthoDB" id="5333655at2759"/>
<protein>
    <recommendedName>
        <fullName evidence="8">Large ribosomal subunit protein mL67</fullName>
    </recommendedName>
    <alternativeName>
        <fullName evidence="9">Mitochondrial homologous recombination protein 1</fullName>
    </alternativeName>
</protein>
<keyword evidence="6" id="KW-0804">Transcription</keyword>
<evidence type="ECO:0000256" key="9">
    <source>
        <dbReference type="ARBA" id="ARBA00035511"/>
    </source>
</evidence>
<dbReference type="Proteomes" id="UP000290900">
    <property type="component" value="Unassembled WGS sequence"/>
</dbReference>
<reference evidence="10 11" key="1">
    <citation type="submission" date="2018-12" db="EMBL/GenBank/DDBJ databases">
        <authorList>
            <person name="Tiukova I."/>
            <person name="Dainat J."/>
        </authorList>
    </citation>
    <scope>NUCLEOTIDE SEQUENCE [LARGE SCALE GENOMIC DNA]</scope>
</reference>
<dbReference type="InParanoid" id="A0A448YQ42"/>
<dbReference type="PANTHER" id="PTHR28184:SF1">
    <property type="entry name" value="LARGE RIBOSOMAL SUBUNIT PROTEIN ML67"/>
    <property type="match status" value="1"/>
</dbReference>
<dbReference type="EMBL" id="CAACVR010000034">
    <property type="protein sequence ID" value="VEU22958.1"/>
    <property type="molecule type" value="Genomic_DNA"/>
</dbReference>
<dbReference type="GO" id="GO:0003697">
    <property type="term" value="F:single-stranded DNA binding"/>
    <property type="evidence" value="ECO:0007669"/>
    <property type="project" value="InterPro"/>
</dbReference>
<evidence type="ECO:0000256" key="5">
    <source>
        <dbReference type="ARBA" id="ARBA00023128"/>
    </source>
</evidence>
<dbReference type="Pfam" id="PF12829">
    <property type="entry name" value="Mhr1"/>
    <property type="match status" value="1"/>
</dbReference>
<evidence type="ECO:0000256" key="1">
    <source>
        <dbReference type="ARBA" id="ARBA00004173"/>
    </source>
</evidence>
<comment type="subcellular location">
    <subcellularLocation>
        <location evidence="1">Mitochondrion</location>
    </subcellularLocation>
</comment>
<evidence type="ECO:0000256" key="6">
    <source>
        <dbReference type="ARBA" id="ARBA00023163"/>
    </source>
</evidence>
<name>A0A448YQ42_BRENA</name>
<evidence type="ECO:0000256" key="4">
    <source>
        <dbReference type="ARBA" id="ARBA00023015"/>
    </source>
</evidence>
<evidence type="ECO:0000313" key="11">
    <source>
        <dbReference type="Proteomes" id="UP000290900"/>
    </source>
</evidence>
<dbReference type="FunCoup" id="A0A448YQ42">
    <property type="interactions" value="152"/>
</dbReference>
<dbReference type="GO" id="GO:0003735">
    <property type="term" value="F:structural constituent of ribosome"/>
    <property type="evidence" value="ECO:0007669"/>
    <property type="project" value="TreeGrafter"/>
</dbReference>
<dbReference type="GO" id="GO:1990904">
    <property type="term" value="C:ribonucleoprotein complex"/>
    <property type="evidence" value="ECO:0007669"/>
    <property type="project" value="UniProtKB-KW"/>
</dbReference>
<keyword evidence="3" id="KW-0689">Ribosomal protein</keyword>
<dbReference type="GO" id="GO:0005739">
    <property type="term" value="C:mitochondrion"/>
    <property type="evidence" value="ECO:0007669"/>
    <property type="project" value="UniProtKB-SubCell"/>
</dbReference>
<dbReference type="PANTHER" id="PTHR28184">
    <property type="entry name" value="MITOCHONDRIAL HOMOLOGOUS RECOMBINATION PROTEIN 1"/>
    <property type="match status" value="1"/>
</dbReference>
<evidence type="ECO:0000256" key="8">
    <source>
        <dbReference type="ARBA" id="ARBA00035185"/>
    </source>
</evidence>